<organism evidence="1 2">
    <name type="scientific">Gluconobacter oxydans NBRC 3293</name>
    <dbReference type="NCBI Taxonomy" id="1315969"/>
    <lineage>
        <taxon>Bacteria</taxon>
        <taxon>Pseudomonadati</taxon>
        <taxon>Pseudomonadota</taxon>
        <taxon>Alphaproteobacteria</taxon>
        <taxon>Acetobacterales</taxon>
        <taxon>Acetobacteraceae</taxon>
        <taxon>Gluconobacter</taxon>
    </lineage>
</organism>
<protein>
    <submittedName>
        <fullName evidence="1">Uncharacterized protein</fullName>
    </submittedName>
</protein>
<comment type="caution">
    <text evidence="1">The sequence shown here is derived from an EMBL/GenBank/DDBJ whole genome shotgun (WGS) entry which is preliminary data.</text>
</comment>
<accession>A0A829XBX9</accession>
<gene>
    <name evidence="1" type="ORF">NBRC3293_2393</name>
</gene>
<sequence length="116" mass="12331">MMAHVSSGSVVPPSLMALDQIEQAQPNPDAALIAKCDRFCTTNADWDRLYDGGQTLDADSLAGENVRLMDEIAALPARTASGRNAKLKAVQALWPDGLGEGFELVQSVLDDFRAAG</sequence>
<evidence type="ECO:0000313" key="2">
    <source>
        <dbReference type="Proteomes" id="UP000484858"/>
    </source>
</evidence>
<name>A0A829XBX9_GLUOY</name>
<evidence type="ECO:0000313" key="1">
    <source>
        <dbReference type="EMBL" id="GEM17896.1"/>
    </source>
</evidence>
<dbReference type="Proteomes" id="UP000484858">
    <property type="component" value="Unassembled WGS sequence"/>
</dbReference>
<reference evidence="1 2" key="1">
    <citation type="submission" date="2013-04" db="EMBL/GenBank/DDBJ databases">
        <title>Gluconobacter oxydans NBRC 3293 whole genome sequence.</title>
        <authorList>
            <person name="Matsutani M."/>
            <person name="Yakushi T."/>
            <person name="Matsushita K."/>
        </authorList>
    </citation>
    <scope>NUCLEOTIDE SEQUENCE [LARGE SCALE GENOMIC DNA]</scope>
    <source>
        <strain evidence="1 2">NBRC 3293</strain>
    </source>
</reference>
<dbReference type="AlphaFoldDB" id="A0A829XBX9"/>
<dbReference type="RefSeq" id="WP_172493346.1">
    <property type="nucleotide sequence ID" value="NZ_BARJ01000012.1"/>
</dbReference>
<dbReference type="EMBL" id="BARJ01000012">
    <property type="protein sequence ID" value="GEM17896.1"/>
    <property type="molecule type" value="Genomic_DNA"/>
</dbReference>
<proteinExistence type="predicted"/>